<dbReference type="AlphaFoldDB" id="A0A0N1IE19"/>
<dbReference type="EMBL" id="KQ460636">
    <property type="protein sequence ID" value="KPJ13384.1"/>
    <property type="molecule type" value="Genomic_DNA"/>
</dbReference>
<evidence type="ECO:0000313" key="3">
    <source>
        <dbReference type="EMBL" id="KPJ13384.1"/>
    </source>
</evidence>
<accession>A0A0N1IE19</accession>
<feature type="region of interest" description="Disordered" evidence="2">
    <location>
        <begin position="1"/>
        <end position="221"/>
    </location>
</feature>
<feature type="compositionally biased region" description="Basic and acidic residues" evidence="2">
    <location>
        <begin position="93"/>
        <end position="110"/>
    </location>
</feature>
<dbReference type="PANTHER" id="PTHR46949">
    <property type="entry name" value="LEUCINE REPEAT ADAPTER PROTEIN 25"/>
    <property type="match status" value="1"/>
</dbReference>
<feature type="region of interest" description="Disordered" evidence="2">
    <location>
        <begin position="425"/>
        <end position="454"/>
    </location>
</feature>
<gene>
    <name evidence="3" type="ORF">RR48_04423</name>
</gene>
<protein>
    <submittedName>
        <fullName evidence="3">Uncharacterized protein</fullName>
    </submittedName>
</protein>
<organism evidence="3 4">
    <name type="scientific">Papilio machaon</name>
    <name type="common">Old World swallowtail butterfly</name>
    <dbReference type="NCBI Taxonomy" id="76193"/>
    <lineage>
        <taxon>Eukaryota</taxon>
        <taxon>Metazoa</taxon>
        <taxon>Ecdysozoa</taxon>
        <taxon>Arthropoda</taxon>
        <taxon>Hexapoda</taxon>
        <taxon>Insecta</taxon>
        <taxon>Pterygota</taxon>
        <taxon>Neoptera</taxon>
        <taxon>Endopterygota</taxon>
        <taxon>Lepidoptera</taxon>
        <taxon>Glossata</taxon>
        <taxon>Ditrysia</taxon>
        <taxon>Papilionoidea</taxon>
        <taxon>Papilionidae</taxon>
        <taxon>Papilioninae</taxon>
        <taxon>Papilio</taxon>
    </lineage>
</organism>
<dbReference type="STRING" id="76193.A0A0N1IE19"/>
<feature type="region of interest" description="Disordered" evidence="2">
    <location>
        <begin position="254"/>
        <end position="291"/>
    </location>
</feature>
<name>A0A0N1IE19_PAPMA</name>
<dbReference type="PANTHER" id="PTHR46949:SF1">
    <property type="entry name" value="AT07979P2"/>
    <property type="match status" value="1"/>
</dbReference>
<comment type="similarity">
    <text evidence="1">Belongs to the FAM89 family.</text>
</comment>
<feature type="compositionally biased region" description="Polar residues" evidence="2">
    <location>
        <begin position="74"/>
        <end position="84"/>
    </location>
</feature>
<evidence type="ECO:0000313" key="4">
    <source>
        <dbReference type="Proteomes" id="UP000053240"/>
    </source>
</evidence>
<evidence type="ECO:0000256" key="2">
    <source>
        <dbReference type="SAM" id="MobiDB-lite"/>
    </source>
</evidence>
<evidence type="ECO:0000256" key="1">
    <source>
        <dbReference type="ARBA" id="ARBA00038125"/>
    </source>
</evidence>
<keyword evidence="4" id="KW-1185">Reference proteome</keyword>
<sequence>MLMVHTNAQPMKTNKIKGPPPVPPRPSQSLVAEALAKTRKAVTESKSSLSKSRASSKQDLNNAKKAKTLDRTYAASQQIVSPKQNGLARVKSFIRDVISDRSSSSDEKKSSGQNSRRSSSDSNCIQGPTSVKRSNESLNSKAVKTCRQILVRSLSTSNKLDQDSKSKVSKSSSFAEKTLPLRKAPPPPLSPKPKLKPMKPLPVNKAAPNQHKQKKELTEVSPYSLPIDAKAESNIVPEAPYATVDEVQEFDDRLRNSPSRQNNSLDTQNIYNDSSVEDSNKNNNSLERKTSRVTEMLISEILASRNNNTDEANTVIDKGKDSSILCNGNDSPEITKDMNNHEMLIYELQTMRSQSNVPEALEVDPSEQCESDLEPNYALCSVTSEQTDDMYEQAYAYIADDDLKSRLRKQFRAISTMSLSGLPPLPKSLSGFADAEPDMCESPTHSEDPPPQDLDSQLTYLKKEMSIIDAIVPRKAPHIAFGIEDHTSHIAMGQRSICTDFQQAINIPASGTLGLALNSNQSQTRGLLVLSGRSAGAIAFNKTKHNKQRLSSGIEVSKSVCCGNVPLSRPACPLYHLGHLPFKAVEYRIGTKDRYSTQNWLVPDVTGVRSANCAHISPSGDPHRPHIPNASLRQLDLCLLSELWSLSEAMAAWRRQLERAPRLRPAPPPPPPHYLRT</sequence>
<feature type="compositionally biased region" description="Polar residues" evidence="2">
    <location>
        <begin position="256"/>
        <end position="274"/>
    </location>
</feature>
<feature type="compositionally biased region" description="Polar residues" evidence="2">
    <location>
        <begin position="1"/>
        <end position="12"/>
    </location>
</feature>
<proteinExistence type="inferred from homology"/>
<dbReference type="Proteomes" id="UP000053240">
    <property type="component" value="Unassembled WGS sequence"/>
</dbReference>
<dbReference type="InParanoid" id="A0A0N1IE19"/>
<feature type="compositionally biased region" description="Low complexity" evidence="2">
    <location>
        <begin position="111"/>
        <end position="123"/>
    </location>
</feature>
<reference evidence="3 4" key="1">
    <citation type="journal article" date="2015" name="Nat. Commun.">
        <title>Outbred genome sequencing and CRISPR/Cas9 gene editing in butterflies.</title>
        <authorList>
            <person name="Li X."/>
            <person name="Fan D."/>
            <person name="Zhang W."/>
            <person name="Liu G."/>
            <person name="Zhang L."/>
            <person name="Zhao L."/>
            <person name="Fang X."/>
            <person name="Chen L."/>
            <person name="Dong Y."/>
            <person name="Chen Y."/>
            <person name="Ding Y."/>
            <person name="Zhao R."/>
            <person name="Feng M."/>
            <person name="Zhu Y."/>
            <person name="Feng Y."/>
            <person name="Jiang X."/>
            <person name="Zhu D."/>
            <person name="Xiang H."/>
            <person name="Feng X."/>
            <person name="Li S."/>
            <person name="Wang J."/>
            <person name="Zhang G."/>
            <person name="Kronforst M.R."/>
            <person name="Wang W."/>
        </authorList>
    </citation>
    <scope>NUCLEOTIDE SEQUENCE [LARGE SCALE GENOMIC DNA]</scope>
    <source>
        <strain evidence="3">Ya'a_city_454_Pm</strain>
        <tissue evidence="3">Whole body</tissue>
    </source>
</reference>
<feature type="compositionally biased region" description="Polar residues" evidence="2">
    <location>
        <begin position="124"/>
        <end position="142"/>
    </location>
</feature>
<feature type="compositionally biased region" description="Low complexity" evidence="2">
    <location>
        <begin position="45"/>
        <end position="57"/>
    </location>
</feature>